<dbReference type="InterPro" id="IPR014797">
    <property type="entry name" value="CKK_CAMSAP"/>
</dbReference>
<comment type="domain">
    <text evidence="6">The CKK domain binds microtubules.</text>
</comment>
<feature type="coiled-coil region" evidence="7">
    <location>
        <begin position="740"/>
        <end position="774"/>
    </location>
</feature>
<dbReference type="Proteomes" id="UP000002282">
    <property type="component" value="Chromosome 2R"/>
</dbReference>
<evidence type="ECO:0000256" key="4">
    <source>
        <dbReference type="ARBA" id="ARBA00023054"/>
    </source>
</evidence>
<feature type="region of interest" description="Disordered" evidence="8">
    <location>
        <begin position="880"/>
        <end position="913"/>
    </location>
</feature>
<evidence type="ECO:0000313" key="11">
    <source>
        <dbReference type="EMBL" id="KRK00111.1"/>
    </source>
</evidence>
<dbReference type="GO" id="GO:0036449">
    <property type="term" value="C:microtubule minus-end"/>
    <property type="evidence" value="ECO:0007669"/>
    <property type="project" value="TreeGrafter"/>
</dbReference>
<feature type="compositionally biased region" description="Low complexity" evidence="8">
    <location>
        <begin position="409"/>
        <end position="445"/>
    </location>
</feature>
<proteinExistence type="inferred from homology"/>
<dbReference type="OrthoDB" id="2125658at2759"/>
<keyword evidence="2" id="KW-0963">Cytoplasm</keyword>
<dbReference type="FunFam" id="3.10.20.360:FF:000002">
    <property type="entry name" value="Patronin, isoform M"/>
    <property type="match status" value="1"/>
</dbReference>
<evidence type="ECO:0000259" key="10">
    <source>
        <dbReference type="PROSITE" id="PS51508"/>
    </source>
</evidence>
<dbReference type="PANTHER" id="PTHR21595:SF0">
    <property type="entry name" value="PATRONIN"/>
    <property type="match status" value="1"/>
</dbReference>
<dbReference type="Pfam" id="PF25532">
    <property type="entry name" value="CH_CAMSAP2_N"/>
    <property type="match status" value="1"/>
</dbReference>
<feature type="compositionally biased region" description="Basic and acidic residues" evidence="8">
    <location>
        <begin position="1439"/>
        <end position="1452"/>
    </location>
</feature>
<feature type="compositionally biased region" description="Polar residues" evidence="8">
    <location>
        <begin position="1025"/>
        <end position="1053"/>
    </location>
</feature>
<keyword evidence="4 7" id="KW-0175">Coiled coil</keyword>
<feature type="compositionally biased region" description="Basic residues" evidence="8">
    <location>
        <begin position="1467"/>
        <end position="1478"/>
    </location>
</feature>
<organism evidence="11 12">
    <name type="scientific">Drosophila yakuba</name>
    <name type="common">Fruit fly</name>
    <dbReference type="NCBI Taxonomy" id="7245"/>
    <lineage>
        <taxon>Eukaryota</taxon>
        <taxon>Metazoa</taxon>
        <taxon>Ecdysozoa</taxon>
        <taxon>Arthropoda</taxon>
        <taxon>Hexapoda</taxon>
        <taxon>Insecta</taxon>
        <taxon>Pterygota</taxon>
        <taxon>Neoptera</taxon>
        <taxon>Endopterygota</taxon>
        <taxon>Diptera</taxon>
        <taxon>Brachycera</taxon>
        <taxon>Muscomorpha</taxon>
        <taxon>Ephydroidea</taxon>
        <taxon>Drosophilidae</taxon>
        <taxon>Drosophila</taxon>
        <taxon>Sophophora</taxon>
    </lineage>
</organism>
<feature type="compositionally biased region" description="Basic residues" evidence="8">
    <location>
        <begin position="1209"/>
        <end position="1220"/>
    </location>
</feature>
<feature type="compositionally biased region" description="Low complexity" evidence="8">
    <location>
        <begin position="1322"/>
        <end position="1334"/>
    </location>
</feature>
<feature type="compositionally biased region" description="Basic and acidic residues" evidence="8">
    <location>
        <begin position="568"/>
        <end position="580"/>
    </location>
</feature>
<protein>
    <submittedName>
        <fullName evidence="11">Uncharacterized protein, isoform AM</fullName>
    </submittedName>
</protein>
<dbReference type="Gene3D" id="3.10.20.360">
    <property type="entry name" value="CKK domain"/>
    <property type="match status" value="1"/>
</dbReference>
<comment type="subcellular location">
    <subcellularLocation>
        <location evidence="1">Cytoplasm</location>
        <location evidence="1">Cytoskeleton</location>
    </subcellularLocation>
</comment>
<name>A0A0R1DT35_DROYA</name>
<dbReference type="InterPro" id="IPR022613">
    <property type="entry name" value="CH_CAMSAP_2"/>
</dbReference>
<feature type="compositionally biased region" description="Polar residues" evidence="8">
    <location>
        <begin position="883"/>
        <end position="894"/>
    </location>
</feature>
<evidence type="ECO:0000256" key="5">
    <source>
        <dbReference type="ARBA" id="ARBA00023212"/>
    </source>
</evidence>
<dbReference type="GO" id="GO:0031175">
    <property type="term" value="P:neuron projection development"/>
    <property type="evidence" value="ECO:0007669"/>
    <property type="project" value="InterPro"/>
</dbReference>
<feature type="compositionally biased region" description="Polar residues" evidence="8">
    <location>
        <begin position="586"/>
        <end position="602"/>
    </location>
</feature>
<feature type="compositionally biased region" description="Polar residues" evidence="8">
    <location>
        <begin position="1505"/>
        <end position="1516"/>
    </location>
</feature>
<feature type="compositionally biased region" description="Basic and acidic residues" evidence="8">
    <location>
        <begin position="457"/>
        <end position="472"/>
    </location>
</feature>
<feature type="region of interest" description="Disordered" evidence="8">
    <location>
        <begin position="977"/>
        <end position="1073"/>
    </location>
</feature>
<feature type="region of interest" description="Disordered" evidence="8">
    <location>
        <begin position="457"/>
        <end position="519"/>
    </location>
</feature>
<dbReference type="GO" id="GO:0005516">
    <property type="term" value="F:calmodulin binding"/>
    <property type="evidence" value="ECO:0007669"/>
    <property type="project" value="InterPro"/>
</dbReference>
<evidence type="ECO:0000256" key="3">
    <source>
        <dbReference type="ARBA" id="ARBA00022701"/>
    </source>
</evidence>
<keyword evidence="12" id="KW-1185">Reference proteome</keyword>
<evidence type="ECO:0000256" key="8">
    <source>
        <dbReference type="SAM" id="MobiDB-lite"/>
    </source>
</evidence>
<feature type="compositionally biased region" description="Polar residues" evidence="8">
    <location>
        <begin position="810"/>
        <end position="820"/>
    </location>
</feature>
<feature type="compositionally biased region" description="Polar residues" evidence="8">
    <location>
        <begin position="1271"/>
        <end position="1288"/>
    </location>
</feature>
<dbReference type="InterPro" id="IPR038209">
    <property type="entry name" value="CKK_dom_sf"/>
</dbReference>
<dbReference type="SUPFAM" id="SSF47576">
    <property type="entry name" value="Calponin-homology domain, CH-domain"/>
    <property type="match status" value="1"/>
</dbReference>
<feature type="compositionally biased region" description="Low complexity" evidence="8">
    <location>
        <begin position="649"/>
        <end position="660"/>
    </location>
</feature>
<feature type="compositionally biased region" description="Low complexity" evidence="8">
    <location>
        <begin position="1486"/>
        <end position="1504"/>
    </location>
</feature>
<feature type="compositionally biased region" description="Low complexity" evidence="8">
    <location>
        <begin position="1114"/>
        <end position="1138"/>
    </location>
</feature>
<dbReference type="Pfam" id="PF11971">
    <property type="entry name" value="CAMSAP_CH"/>
    <property type="match status" value="1"/>
</dbReference>
<dbReference type="PANTHER" id="PTHR21595">
    <property type="entry name" value="PATRONIN"/>
    <property type="match status" value="1"/>
</dbReference>
<dbReference type="InterPro" id="IPR032940">
    <property type="entry name" value="CAMSAP"/>
</dbReference>
<dbReference type="InterPro" id="IPR001715">
    <property type="entry name" value="CH_dom"/>
</dbReference>
<dbReference type="GO" id="GO:0051011">
    <property type="term" value="F:microtubule minus-end binding"/>
    <property type="evidence" value="ECO:0007669"/>
    <property type="project" value="TreeGrafter"/>
</dbReference>
<feature type="region of interest" description="Disordered" evidence="8">
    <location>
        <begin position="1304"/>
        <end position="1345"/>
    </location>
</feature>
<dbReference type="InterPro" id="IPR031372">
    <property type="entry name" value="CAMSAP_CC1"/>
</dbReference>
<dbReference type="PROSITE" id="PS50021">
    <property type="entry name" value="CH"/>
    <property type="match status" value="1"/>
</dbReference>
<evidence type="ECO:0000259" key="9">
    <source>
        <dbReference type="PROSITE" id="PS50021"/>
    </source>
</evidence>
<dbReference type="InterPro" id="IPR036872">
    <property type="entry name" value="CH_dom_sf"/>
</dbReference>
<feature type="compositionally biased region" description="Gly residues" evidence="8">
    <location>
        <begin position="1008"/>
        <end position="1020"/>
    </location>
</feature>
<comment type="similarity">
    <text evidence="6">Belongs to the CAMSAP1 family.</text>
</comment>
<dbReference type="GO" id="GO:0031122">
    <property type="term" value="P:cytoplasmic microtubule organization"/>
    <property type="evidence" value="ECO:0007669"/>
    <property type="project" value="TreeGrafter"/>
</dbReference>
<dbReference type="PROSITE" id="PS51508">
    <property type="entry name" value="CKK"/>
    <property type="match status" value="1"/>
</dbReference>
<feature type="compositionally biased region" description="Polar residues" evidence="8">
    <location>
        <begin position="502"/>
        <end position="519"/>
    </location>
</feature>
<reference evidence="11 12" key="1">
    <citation type="journal article" date="2007" name="Nature">
        <title>Evolution of genes and genomes on the Drosophila phylogeny.</title>
        <authorList>
            <consortium name="Drosophila 12 Genomes Consortium"/>
            <person name="Clark A.G."/>
            <person name="Eisen M.B."/>
            <person name="Smith D.R."/>
            <person name="Bergman C.M."/>
            <person name="Oliver B."/>
            <person name="Markow T.A."/>
            <person name="Kaufman T.C."/>
            <person name="Kellis M."/>
            <person name="Gelbart W."/>
            <person name="Iyer V.N."/>
            <person name="Pollard D.A."/>
            <person name="Sackton T.B."/>
            <person name="Larracuente A.M."/>
            <person name="Singh N.D."/>
            <person name="Abad J.P."/>
            <person name="Abt D.N."/>
            <person name="Adryan B."/>
            <person name="Aguade M."/>
            <person name="Akashi H."/>
            <person name="Anderson W.W."/>
            <person name="Aquadro C.F."/>
            <person name="Ardell D.H."/>
            <person name="Arguello R."/>
            <person name="Artieri C.G."/>
            <person name="Barbash D.A."/>
            <person name="Barker D."/>
            <person name="Barsanti P."/>
            <person name="Batterham P."/>
            <person name="Batzoglou S."/>
            <person name="Begun D."/>
            <person name="Bhutkar A."/>
            <person name="Blanco E."/>
            <person name="Bosak S.A."/>
            <person name="Bradley R.K."/>
            <person name="Brand A.D."/>
            <person name="Brent M.R."/>
            <person name="Brooks A.N."/>
            <person name="Brown R.H."/>
            <person name="Butlin R.K."/>
            <person name="Caggese C."/>
            <person name="Calvi B.R."/>
            <person name="Bernardo de Carvalho A."/>
            <person name="Caspi A."/>
            <person name="Castrezana S."/>
            <person name="Celniker S.E."/>
            <person name="Chang J.L."/>
            <person name="Chapple C."/>
            <person name="Chatterji S."/>
            <person name="Chinwalla A."/>
            <person name="Civetta A."/>
            <person name="Clifton S.W."/>
            <person name="Comeron J.M."/>
            <person name="Costello J.C."/>
            <person name="Coyne J.A."/>
            <person name="Daub J."/>
            <person name="David R.G."/>
            <person name="Delcher A.L."/>
            <person name="Delehaunty K."/>
            <person name="Do C.B."/>
            <person name="Ebling H."/>
            <person name="Edwards K."/>
            <person name="Eickbush T."/>
            <person name="Evans J.D."/>
            <person name="Filipski A."/>
            <person name="Findeiss S."/>
            <person name="Freyhult E."/>
            <person name="Fulton L."/>
            <person name="Fulton R."/>
            <person name="Garcia A.C."/>
            <person name="Gardiner A."/>
            <person name="Garfield D.A."/>
            <person name="Garvin B.E."/>
            <person name="Gibson G."/>
            <person name="Gilbert D."/>
            <person name="Gnerre S."/>
            <person name="Godfrey J."/>
            <person name="Good R."/>
            <person name="Gotea V."/>
            <person name="Gravely B."/>
            <person name="Greenberg A.J."/>
            <person name="Griffiths-Jones S."/>
            <person name="Gross S."/>
            <person name="Guigo R."/>
            <person name="Gustafson E.A."/>
            <person name="Haerty W."/>
            <person name="Hahn M.W."/>
            <person name="Halligan D.L."/>
            <person name="Halpern A.L."/>
            <person name="Halter G.M."/>
            <person name="Han M.V."/>
            <person name="Heger A."/>
            <person name="Hillier L."/>
            <person name="Hinrichs A.S."/>
            <person name="Holmes I."/>
            <person name="Hoskins R.A."/>
            <person name="Hubisz M.J."/>
            <person name="Hultmark D."/>
            <person name="Huntley M.A."/>
            <person name="Jaffe D.B."/>
            <person name="Jagadeeshan S."/>
            <person name="Jeck W.R."/>
            <person name="Johnson J."/>
            <person name="Jones C.D."/>
            <person name="Jordan W.C."/>
            <person name="Karpen G.H."/>
            <person name="Kataoka E."/>
            <person name="Keightley P.D."/>
            <person name="Kheradpour P."/>
            <person name="Kirkness E.F."/>
            <person name="Koerich L.B."/>
            <person name="Kristiansen K."/>
            <person name="Kudrna D."/>
            <person name="Kulathinal R.J."/>
            <person name="Kumar S."/>
            <person name="Kwok R."/>
            <person name="Lander E."/>
            <person name="Langley C.H."/>
            <person name="Lapoint R."/>
            <person name="Lazzaro B.P."/>
            <person name="Lee S.J."/>
            <person name="Levesque L."/>
            <person name="Li R."/>
            <person name="Lin C.F."/>
            <person name="Lin M.F."/>
            <person name="Lindblad-Toh K."/>
            <person name="Llopart A."/>
            <person name="Long M."/>
            <person name="Low L."/>
            <person name="Lozovsky E."/>
            <person name="Lu J."/>
            <person name="Luo M."/>
            <person name="Machado C.A."/>
            <person name="Makalowski W."/>
            <person name="Marzo M."/>
            <person name="Matsuda M."/>
            <person name="Matzkin L."/>
            <person name="McAllister B."/>
            <person name="McBride C.S."/>
            <person name="McKernan B."/>
            <person name="McKernan K."/>
            <person name="Mendez-Lago M."/>
            <person name="Minx P."/>
            <person name="Mollenhauer M.U."/>
            <person name="Montooth K."/>
            <person name="Mount S.M."/>
            <person name="Mu X."/>
            <person name="Myers E."/>
            <person name="Negre B."/>
            <person name="Newfeld S."/>
            <person name="Nielsen R."/>
            <person name="Noor M.A."/>
            <person name="O'Grady P."/>
            <person name="Pachter L."/>
            <person name="Papaceit M."/>
            <person name="Parisi M.J."/>
            <person name="Parisi M."/>
            <person name="Parts L."/>
            <person name="Pedersen J.S."/>
            <person name="Pesole G."/>
            <person name="Phillippy A.M."/>
            <person name="Ponting C.P."/>
            <person name="Pop M."/>
            <person name="Porcelli D."/>
            <person name="Powell J.R."/>
            <person name="Prohaska S."/>
            <person name="Pruitt K."/>
            <person name="Puig M."/>
            <person name="Quesneville H."/>
            <person name="Ram K.R."/>
            <person name="Rand D."/>
            <person name="Rasmussen M.D."/>
            <person name="Reed L.K."/>
            <person name="Reenan R."/>
            <person name="Reily A."/>
            <person name="Remington K.A."/>
            <person name="Rieger T.T."/>
            <person name="Ritchie M.G."/>
            <person name="Robin C."/>
            <person name="Rogers Y.H."/>
            <person name="Rohde C."/>
            <person name="Rozas J."/>
            <person name="Rubenfield M.J."/>
            <person name="Ruiz A."/>
            <person name="Russo S."/>
            <person name="Salzberg S.L."/>
            <person name="Sanchez-Gracia A."/>
            <person name="Saranga D.J."/>
            <person name="Sato H."/>
            <person name="Schaeffer S.W."/>
            <person name="Schatz M.C."/>
            <person name="Schlenke T."/>
            <person name="Schwartz R."/>
            <person name="Segarra C."/>
            <person name="Singh R.S."/>
            <person name="Sirot L."/>
            <person name="Sirota M."/>
            <person name="Sisneros N.B."/>
            <person name="Smith C.D."/>
            <person name="Smith T.F."/>
            <person name="Spieth J."/>
            <person name="Stage D.E."/>
            <person name="Stark A."/>
            <person name="Stephan W."/>
            <person name="Strausberg R.L."/>
            <person name="Strempel S."/>
            <person name="Sturgill D."/>
            <person name="Sutton G."/>
            <person name="Sutton G.G."/>
            <person name="Tao W."/>
            <person name="Teichmann S."/>
            <person name="Tobari Y.N."/>
            <person name="Tomimura Y."/>
            <person name="Tsolas J.M."/>
            <person name="Valente V.L."/>
            <person name="Venter E."/>
            <person name="Venter J.C."/>
            <person name="Vicario S."/>
            <person name="Vieira F.G."/>
            <person name="Vilella A.J."/>
            <person name="Villasante A."/>
            <person name="Walenz B."/>
            <person name="Wang J."/>
            <person name="Wasserman M."/>
            <person name="Watts T."/>
            <person name="Wilson D."/>
            <person name="Wilson R.K."/>
            <person name="Wing R.A."/>
            <person name="Wolfner M.F."/>
            <person name="Wong A."/>
            <person name="Wong G.K."/>
            <person name="Wu C.I."/>
            <person name="Wu G."/>
            <person name="Yamamoto D."/>
            <person name="Yang H.P."/>
            <person name="Yang S.P."/>
            <person name="Yorke J.A."/>
            <person name="Yoshida K."/>
            <person name="Zdobnov E."/>
            <person name="Zhang P."/>
            <person name="Zhang Y."/>
            <person name="Zimin A.V."/>
            <person name="Baldwin J."/>
            <person name="Abdouelleil A."/>
            <person name="Abdulkadir J."/>
            <person name="Abebe A."/>
            <person name="Abera B."/>
            <person name="Abreu J."/>
            <person name="Acer S.C."/>
            <person name="Aftuck L."/>
            <person name="Alexander A."/>
            <person name="An P."/>
            <person name="Anderson E."/>
            <person name="Anderson S."/>
            <person name="Arachi H."/>
            <person name="Azer M."/>
            <person name="Bachantsang P."/>
            <person name="Barry A."/>
            <person name="Bayul T."/>
            <person name="Berlin A."/>
            <person name="Bessette D."/>
            <person name="Bloom T."/>
            <person name="Blye J."/>
            <person name="Boguslavskiy L."/>
            <person name="Bonnet C."/>
            <person name="Boukhgalter B."/>
            <person name="Bourzgui I."/>
            <person name="Brown A."/>
            <person name="Cahill P."/>
            <person name="Channer S."/>
            <person name="Cheshatsang Y."/>
            <person name="Chuda L."/>
            <person name="Citroen M."/>
            <person name="Collymore A."/>
            <person name="Cooke P."/>
            <person name="Costello M."/>
            <person name="D'Aco K."/>
            <person name="Daza R."/>
            <person name="De Haan G."/>
            <person name="DeGray S."/>
            <person name="DeMaso C."/>
            <person name="Dhargay N."/>
            <person name="Dooley K."/>
            <person name="Dooley E."/>
            <person name="Doricent M."/>
            <person name="Dorje P."/>
            <person name="Dorjee K."/>
            <person name="Dupes A."/>
            <person name="Elong R."/>
            <person name="Falk J."/>
            <person name="Farina A."/>
            <person name="Faro S."/>
            <person name="Ferguson D."/>
            <person name="Fisher S."/>
            <person name="Foley C.D."/>
            <person name="Franke A."/>
            <person name="Friedrich D."/>
            <person name="Gadbois L."/>
            <person name="Gearin G."/>
            <person name="Gearin C.R."/>
            <person name="Giannoukos G."/>
            <person name="Goode T."/>
            <person name="Graham J."/>
            <person name="Grandbois E."/>
            <person name="Grewal S."/>
            <person name="Gyaltsen K."/>
            <person name="Hafez N."/>
            <person name="Hagos B."/>
            <person name="Hall J."/>
            <person name="Henson C."/>
            <person name="Hollinger A."/>
            <person name="Honan T."/>
            <person name="Huard M.D."/>
            <person name="Hughes L."/>
            <person name="Hurhula B."/>
            <person name="Husby M.E."/>
            <person name="Kamat A."/>
            <person name="Kanga B."/>
            <person name="Kashin S."/>
            <person name="Khazanovich D."/>
            <person name="Kisner P."/>
            <person name="Lance K."/>
            <person name="Lara M."/>
            <person name="Lee W."/>
            <person name="Lennon N."/>
            <person name="Letendre F."/>
            <person name="LeVine R."/>
            <person name="Lipovsky A."/>
            <person name="Liu X."/>
            <person name="Liu J."/>
            <person name="Liu S."/>
            <person name="Lokyitsang T."/>
            <person name="Lokyitsang Y."/>
            <person name="Lubonja R."/>
            <person name="Lui A."/>
            <person name="MacDonald P."/>
            <person name="Magnisalis V."/>
            <person name="Maru K."/>
            <person name="Matthews C."/>
            <person name="McCusker W."/>
            <person name="McDonough S."/>
            <person name="Mehta T."/>
            <person name="Meldrim J."/>
            <person name="Meneus L."/>
            <person name="Mihai O."/>
            <person name="Mihalev A."/>
            <person name="Mihova T."/>
            <person name="Mittelman R."/>
            <person name="Mlenga V."/>
            <person name="Montmayeur A."/>
            <person name="Mulrain L."/>
            <person name="Navidi A."/>
            <person name="Naylor J."/>
            <person name="Negash T."/>
            <person name="Nguyen T."/>
            <person name="Nguyen N."/>
            <person name="Nicol R."/>
            <person name="Norbu C."/>
            <person name="Norbu N."/>
            <person name="Novod N."/>
            <person name="O'Neill B."/>
            <person name="Osman S."/>
            <person name="Markiewicz E."/>
            <person name="Oyono O.L."/>
            <person name="Patti C."/>
            <person name="Phunkhang P."/>
            <person name="Pierre F."/>
            <person name="Priest M."/>
            <person name="Raghuraman S."/>
            <person name="Rege F."/>
            <person name="Reyes R."/>
            <person name="Rise C."/>
            <person name="Rogov P."/>
            <person name="Ross K."/>
            <person name="Ryan E."/>
            <person name="Settipalli S."/>
            <person name="Shea T."/>
            <person name="Sherpa N."/>
            <person name="Shi L."/>
            <person name="Shih D."/>
            <person name="Sparrow T."/>
            <person name="Spaulding J."/>
            <person name="Stalker J."/>
            <person name="Stange-Thomann N."/>
            <person name="Stavropoulos S."/>
            <person name="Stone C."/>
            <person name="Strader C."/>
            <person name="Tesfaye S."/>
            <person name="Thomson T."/>
            <person name="Thoulutsang Y."/>
            <person name="Thoulutsang D."/>
            <person name="Topham K."/>
            <person name="Topping I."/>
            <person name="Tsamla T."/>
            <person name="Vassiliev H."/>
            <person name="Vo A."/>
            <person name="Wangchuk T."/>
            <person name="Wangdi T."/>
            <person name="Weiand M."/>
            <person name="Wilkinson J."/>
            <person name="Wilson A."/>
            <person name="Yadav S."/>
            <person name="Young G."/>
            <person name="Yu Q."/>
            <person name="Zembek L."/>
            <person name="Zhong D."/>
            <person name="Zimmer A."/>
            <person name="Zwirko Z."/>
            <person name="Jaffe D.B."/>
            <person name="Alvarez P."/>
            <person name="Brockman W."/>
            <person name="Butler J."/>
            <person name="Chin C."/>
            <person name="Gnerre S."/>
            <person name="Grabherr M."/>
            <person name="Kleber M."/>
            <person name="Mauceli E."/>
            <person name="MacCallum I."/>
        </authorList>
    </citation>
    <scope>NUCLEOTIDE SEQUENCE [LARGE SCALE GENOMIC DNA]</scope>
    <source>
        <strain evidence="12">Tai18E2 / Tucson 14021-0261.01</strain>
    </source>
</reference>
<dbReference type="SMART" id="SM01051">
    <property type="entry name" value="CAMSAP_CKK"/>
    <property type="match status" value="1"/>
</dbReference>
<feature type="compositionally biased region" description="Low complexity" evidence="8">
    <location>
        <begin position="977"/>
        <end position="1002"/>
    </location>
</feature>
<feature type="coiled-coil region" evidence="7">
    <location>
        <begin position="676"/>
        <end position="710"/>
    </location>
</feature>
<feature type="domain" description="Calponin-homology (CH)" evidence="9">
    <location>
        <begin position="156"/>
        <end position="288"/>
    </location>
</feature>
<dbReference type="Pfam" id="PF17095">
    <property type="entry name" value="CAMSAP_CC1"/>
    <property type="match status" value="1"/>
</dbReference>
<feature type="compositionally biased region" description="Low complexity" evidence="8">
    <location>
        <begin position="844"/>
        <end position="856"/>
    </location>
</feature>
<feature type="region of interest" description="Disordered" evidence="8">
    <location>
        <begin position="1388"/>
        <end position="1420"/>
    </location>
</feature>
<dbReference type="GO" id="GO:0030507">
    <property type="term" value="F:spectrin binding"/>
    <property type="evidence" value="ECO:0007669"/>
    <property type="project" value="InterPro"/>
</dbReference>
<feature type="region of interest" description="Disordered" evidence="8">
    <location>
        <begin position="1182"/>
        <end position="1290"/>
    </location>
</feature>
<evidence type="ECO:0000256" key="1">
    <source>
        <dbReference type="ARBA" id="ARBA00004245"/>
    </source>
</evidence>
<dbReference type="EMBL" id="CM000158">
    <property type="protein sequence ID" value="KRK00111.1"/>
    <property type="molecule type" value="Genomic_DNA"/>
</dbReference>
<keyword evidence="5" id="KW-0206">Cytoskeleton</keyword>
<feature type="domain" description="CKK" evidence="10">
    <location>
        <begin position="1556"/>
        <end position="1690"/>
    </location>
</feature>
<evidence type="ECO:0000256" key="6">
    <source>
        <dbReference type="PROSITE-ProRule" id="PRU00841"/>
    </source>
</evidence>
<keyword evidence="3 6" id="KW-0493">Microtubule</keyword>
<reference evidence="11 12" key="2">
    <citation type="journal article" date="2007" name="PLoS Biol.">
        <title>Principles of genome evolution in the Drosophila melanogaster species group.</title>
        <authorList>
            <person name="Ranz J.M."/>
            <person name="Maurin D."/>
            <person name="Chan Y.S."/>
            <person name="von Grotthuss M."/>
            <person name="Hillier L.W."/>
            <person name="Roote J."/>
            <person name="Ashburner M."/>
            <person name="Bergman C.M."/>
        </authorList>
    </citation>
    <scope>NUCLEOTIDE SEQUENCE [LARGE SCALE GENOMIC DNA]</scope>
    <source>
        <strain evidence="12">Tai18E2 / Tucson 14021-0261.01</strain>
    </source>
</reference>
<feature type="region of interest" description="Disordered" evidence="8">
    <location>
        <begin position="407"/>
        <end position="445"/>
    </location>
</feature>
<dbReference type="GO" id="GO:0007026">
    <property type="term" value="P:negative regulation of microtubule depolymerization"/>
    <property type="evidence" value="ECO:0007669"/>
    <property type="project" value="TreeGrafter"/>
</dbReference>
<feature type="compositionally biased region" description="Low complexity" evidence="8">
    <location>
        <begin position="1062"/>
        <end position="1073"/>
    </location>
</feature>
<feature type="region of interest" description="Disordered" evidence="8">
    <location>
        <begin position="797"/>
        <end position="860"/>
    </location>
</feature>
<evidence type="ECO:0000313" key="12">
    <source>
        <dbReference type="Proteomes" id="UP000002282"/>
    </source>
</evidence>
<dbReference type="InterPro" id="IPR011033">
    <property type="entry name" value="PRC_barrel-like_sf"/>
</dbReference>
<feature type="region of interest" description="Disordered" evidence="8">
    <location>
        <begin position="559"/>
        <end position="660"/>
    </location>
</feature>
<feature type="region of interest" description="Disordered" evidence="8">
    <location>
        <begin position="335"/>
        <end position="378"/>
    </location>
</feature>
<dbReference type="Pfam" id="PF08683">
    <property type="entry name" value="CAMSAP_CKK"/>
    <property type="match status" value="1"/>
</dbReference>
<dbReference type="InterPro" id="IPR058042">
    <property type="entry name" value="CAMSAP_N"/>
</dbReference>
<sequence length="1697" mass="191091">MDVETQEIRQARQRASVKWLLSKAFNNRVPDNLKEPFYRDHENQERLKPQIIVELGNATLYCQTLANLYSDPNYQSMNHWSIIQTLARKGVPVAESADMPITETVLIQTNPLRINAHMSVIESLMVLYAKEISSGDRVMAAIRRISGNNYQAPTGQSYEQALLGWISHACAALKKRIIKEVDAGLPDDNGSRLQTPDIPPVRDFQDLCDGICLALLISYYCPKVVPWTSVRINYLPAVEDSIHNILLVCNFSQKHLPYTVMHMTPEDVTYMRGSMKLNLVVLLTDLFNLFEIHPAKCVCYPGMDGQDVIARRTMGANEHGICHRRGLTVQPVTPIPDLRSDLDQPPVGSPQNRPPFQVPHSNSFGGGLNRRSTPPNEYQTVQSNNFDANHAEAFVVHKSRGITTLASMHSQQQQLHQQQHQQHQQQYQQQPLQQHPSQSQLQIQQQEPLVPARLRQAKEKTNVESKADERGDFVAAGRPSNWEQSRRPSFAGRRSRRNSSSEDSQLTIENFGGSQDQLNTLGRYERDRERKLSNTSVGSYPVEPAVAVRSSIADARGTLQLSYDTDSGSEKQDRETEKYSMRRQVSVDNVPTVSSHNLSNAGSPLPVARHKQHSSDKDYSSNSGMTPDAYNDTRSTSAYDPESTPVRKSSTSSMPASPAAWQLDVGDDDMRSLENASKLSTIRMKLEEKRRRIEQDKRKIEMALLRHQEKEDLESCPDVMKWETMSNESKRTPDMDPVDLDKYQQSIAIMNMNLQDIQQDIHRLATQQSQMQAQHLQAQQLMQAQQIANMLNQQQTYGSQQHLADHHYQQQRPMQQSFGSSPHIPQAYNAPVSAYSSRPPSRDPYQQQLHHQQQQPMPMPQPMQYVNEHGQYMSPPQPAHYMPQQTQQPQSIYSDNGAAYNHSNHSPYGGAPQYRSSVVYDDYGQPTNHFYLHESSPQPQAHPHPQRRTWAHSAAAAAYEQQQQIQPSLVDVNAWQTQQHQKQKQTWMNRPPSSAGAPSPGSFMLHQNGGGGGGGGGGGELQHLFQVQASPQHGQRQVSGSNGVQRQQSLTNLRDNRSPKAPQNMGMPMGMPMQQEDMMAPQSICFIGDEEDVDELERNIIESMQSTHITDFVHQQQQQHQQQLQQQQRLQGHSGRGSSSEDYDSGEMISNKLNITSGNLTYRIPSPSRPSIQANSFQDPRAMAAAPGAEDQPPEKGFYISFDDEQPKRPKPPLRAKRSPKKESPPGSRDSVDNQATLKRESLSHLHNNNNIGFGNDDVNSKPVTRHSIHGLNNSNSVKSPGNATYNKYTDEPPIQLRQLAVSGAMSPTSNERRHLDDVSNQSPQQTQQPMSPTRLQQSSNNAEAAKNKALVIGADSTNLDPESVDEMERRKEKIMLLSLQRRQQQEEAKARKEIEASQKREKEREKEEERSRKKEEQMARRAAILEQHRLKKAIEEAEREGKTLDRPDLHVKLQSHSSTSTTPRLRQQRTTRPRPKTIHVDDASVDISEASSISSRGKKGSSSNLTGYGQLSSNSMKRDYYRGSQDSLTVKDSGLGRATPPRRAPSPGMGMGASGPKLYKQPAAKSNRGIILNAVEYCVFPGVVNREAKQKVLEKIARSEAKHFLVLFRDAGCQFRALYSYQPETDQVTKLYGTGPSQVEEVMFDKFFKYNSGGKCFSQVHTKHLTVTIDAFTIHNSLWQGKRVQLPSKKDMALVI</sequence>
<gene>
    <name evidence="11" type="primary">Dyak\GE13989</name>
    <name evidence="11" type="synonym">dyak_GLEANR_14150</name>
    <name evidence="11" type="synonym">GE13989</name>
    <name evidence="11" type="ORF">Dyak_GE13989</name>
</gene>
<dbReference type="SUPFAM" id="SSF50346">
    <property type="entry name" value="PRC-barrel domain"/>
    <property type="match status" value="1"/>
</dbReference>
<feature type="region of interest" description="Disordered" evidence="8">
    <location>
        <begin position="1112"/>
        <end position="1146"/>
    </location>
</feature>
<evidence type="ECO:0000256" key="2">
    <source>
        <dbReference type="ARBA" id="ARBA00022490"/>
    </source>
</evidence>
<feature type="region of interest" description="Disordered" evidence="8">
    <location>
        <begin position="1439"/>
        <end position="1557"/>
    </location>
</feature>
<accession>A0A0R1DT35</accession>
<evidence type="ECO:0000256" key="7">
    <source>
        <dbReference type="SAM" id="Coils"/>
    </source>
</evidence>